<proteinExistence type="predicted"/>
<keyword evidence="2" id="KW-1185">Reference proteome</keyword>
<reference evidence="1 2" key="1">
    <citation type="submission" date="2017-08" db="EMBL/GenBank/DDBJ databases">
        <title>Acidophilic green algal genome provides insights into adaptation to an acidic environment.</title>
        <authorList>
            <person name="Hirooka S."/>
            <person name="Hirose Y."/>
            <person name="Kanesaki Y."/>
            <person name="Higuchi S."/>
            <person name="Fujiwara T."/>
            <person name="Onuma R."/>
            <person name="Era A."/>
            <person name="Ohbayashi R."/>
            <person name="Uzuka A."/>
            <person name="Nozaki H."/>
            <person name="Yoshikawa H."/>
            <person name="Miyagishima S.Y."/>
        </authorList>
    </citation>
    <scope>NUCLEOTIDE SEQUENCE [LARGE SCALE GENOMIC DNA]</scope>
    <source>
        <strain evidence="1 2">NIES-2499</strain>
    </source>
</reference>
<dbReference type="Proteomes" id="UP000232323">
    <property type="component" value="Unassembled WGS sequence"/>
</dbReference>
<evidence type="ECO:0000313" key="1">
    <source>
        <dbReference type="EMBL" id="GAX74674.1"/>
    </source>
</evidence>
<sequence length="173" mass="18677">MSVLSVLYFIVPAANYAMYPIQMQALSYLQLVLAICVTLLGCSSCDSSLIKGNFEDKIRSLRKAADTEKIQIGRKMLETMLEGADDMDLSELHIPRRNLRASGASGCMGPYSSYGPYGCPPPLYGSSSPMMSGSMGMASTMYMHTSGPYSMYPTYGGYGGYGGYGMYPSAYGL</sequence>
<dbReference type="EMBL" id="BEGY01000008">
    <property type="protein sequence ID" value="GAX74674.1"/>
    <property type="molecule type" value="Genomic_DNA"/>
</dbReference>
<name>A0A250WV06_9CHLO</name>
<gene>
    <name evidence="1" type="ORF">CEUSTIGMA_g2122.t1</name>
</gene>
<accession>A0A250WV06</accession>
<comment type="caution">
    <text evidence="1">The sequence shown here is derived from an EMBL/GenBank/DDBJ whole genome shotgun (WGS) entry which is preliminary data.</text>
</comment>
<dbReference type="AlphaFoldDB" id="A0A250WV06"/>
<organism evidence="1 2">
    <name type="scientific">Chlamydomonas eustigma</name>
    <dbReference type="NCBI Taxonomy" id="1157962"/>
    <lineage>
        <taxon>Eukaryota</taxon>
        <taxon>Viridiplantae</taxon>
        <taxon>Chlorophyta</taxon>
        <taxon>core chlorophytes</taxon>
        <taxon>Chlorophyceae</taxon>
        <taxon>CS clade</taxon>
        <taxon>Chlamydomonadales</taxon>
        <taxon>Chlamydomonadaceae</taxon>
        <taxon>Chlamydomonas</taxon>
    </lineage>
</organism>
<evidence type="ECO:0000313" key="2">
    <source>
        <dbReference type="Proteomes" id="UP000232323"/>
    </source>
</evidence>
<protein>
    <submittedName>
        <fullName evidence="1">Uncharacterized protein</fullName>
    </submittedName>
</protein>